<dbReference type="GO" id="GO:0004777">
    <property type="term" value="F:succinate-semialdehyde dehydrogenase (NAD+) activity"/>
    <property type="evidence" value="ECO:0007669"/>
    <property type="project" value="TreeGrafter"/>
</dbReference>
<dbReference type="InterPro" id="IPR010102">
    <property type="entry name" value="Succ_semiAld_DH"/>
</dbReference>
<accession>C6XP15</accession>
<dbReference type="FunFam" id="3.40.605.10:FF:000005">
    <property type="entry name" value="Succinate-semialdehyde dehydrogenase I"/>
    <property type="match status" value="1"/>
</dbReference>
<dbReference type="PANTHER" id="PTHR43353:SF5">
    <property type="entry name" value="SUCCINATE-SEMIALDEHYDE DEHYDROGENASE, MITOCHONDRIAL"/>
    <property type="match status" value="1"/>
</dbReference>
<dbReference type="OrthoDB" id="7168186at2"/>
<dbReference type="InterPro" id="IPR016162">
    <property type="entry name" value="Ald_DH_N"/>
</dbReference>
<dbReference type="InterPro" id="IPR016161">
    <property type="entry name" value="Ald_DH/histidinol_DH"/>
</dbReference>
<dbReference type="SUPFAM" id="SSF53720">
    <property type="entry name" value="ALDH-like"/>
    <property type="match status" value="1"/>
</dbReference>
<feature type="active site" evidence="3">
    <location>
        <position position="254"/>
    </location>
</feature>
<dbReference type="KEGG" id="hba:Hbal_2520"/>
<dbReference type="FunFam" id="3.40.309.10:FF:000004">
    <property type="entry name" value="Succinate-semialdehyde dehydrogenase I"/>
    <property type="match status" value="1"/>
</dbReference>
<protein>
    <submittedName>
        <fullName evidence="6">Succinic semialdehyde dehydrogenase</fullName>
    </submittedName>
</protein>
<dbReference type="InterPro" id="IPR029510">
    <property type="entry name" value="Ald_DH_CS_GLU"/>
</dbReference>
<dbReference type="Gene3D" id="3.40.309.10">
    <property type="entry name" value="Aldehyde Dehydrogenase, Chain A, domain 2"/>
    <property type="match status" value="1"/>
</dbReference>
<dbReference type="NCBIfam" id="TIGR01780">
    <property type="entry name" value="SSADH"/>
    <property type="match status" value="1"/>
</dbReference>
<dbReference type="InterPro" id="IPR050740">
    <property type="entry name" value="Aldehyde_DH_Superfamily"/>
</dbReference>
<organism evidence="6 7">
    <name type="scientific">Hirschia baltica (strain ATCC 49814 / DSM 5838 / IFAM 1418)</name>
    <dbReference type="NCBI Taxonomy" id="582402"/>
    <lineage>
        <taxon>Bacteria</taxon>
        <taxon>Pseudomonadati</taxon>
        <taxon>Pseudomonadota</taxon>
        <taxon>Alphaproteobacteria</taxon>
        <taxon>Hyphomonadales</taxon>
        <taxon>Hyphomonadaceae</taxon>
        <taxon>Hirschia</taxon>
    </lineage>
</organism>
<comment type="similarity">
    <text evidence="1 4">Belongs to the aldehyde dehydrogenase family.</text>
</comment>
<dbReference type="Proteomes" id="UP000002745">
    <property type="component" value="Chromosome"/>
</dbReference>
<keyword evidence="2 4" id="KW-0560">Oxidoreductase</keyword>
<dbReference type="InterPro" id="IPR016160">
    <property type="entry name" value="Ald_DH_CS_CYS"/>
</dbReference>
<sequence length="482" mass="52113">MISQQTSELLTQINSYCETNKTEANFPVRNPATGEEITVVPECTADITRAFIKRAKAAQPDWAALTAQQRANILKKWHALILQNQDALGELLTLEQGKPIAEAKGEIGFGASFIEWFAEEGKRAYGDIVPPNMPDKRLLVIKQPIGVVGAITPWNFPNAMITRKVAPALAAGCSIILKPSEDTPLSAIALRILASEAGIPEDIFQIVTSSHGAEIGEVLTSHEDIRKISFTGSTQVGKLLMRQSADTLKKLSLELGGNAPFIVFNDADIDGAVSAAMISKFRNSGQTCVCANRILVQSGVYETFVEKFKSAIAKLQIGNGLSTETSLGPVINQKAFEKVSRLIKDAEDKGAEVTRLHTSLPEGNFIAPTMISNVTNEMDISSEEIFGPVAPIFSFETEEEAITIANSTQYGLASYFWTKDLARAWRVSEKLETGMVGLNQGLISSEAAPFGGIKESGMGREGSKYGLDDYLEIKYISMGGIA</sequence>
<evidence type="ECO:0000256" key="1">
    <source>
        <dbReference type="ARBA" id="ARBA00009986"/>
    </source>
</evidence>
<dbReference type="PROSITE" id="PS00070">
    <property type="entry name" value="ALDEHYDE_DEHYDR_CYS"/>
    <property type="match status" value="1"/>
</dbReference>
<dbReference type="AlphaFoldDB" id="C6XP15"/>
<feature type="domain" description="Aldehyde dehydrogenase" evidence="5">
    <location>
        <begin position="23"/>
        <end position="476"/>
    </location>
</feature>
<evidence type="ECO:0000259" key="5">
    <source>
        <dbReference type="Pfam" id="PF00171"/>
    </source>
</evidence>
<proteinExistence type="inferred from homology"/>
<name>C6XP15_HIRBI</name>
<dbReference type="CDD" id="cd07103">
    <property type="entry name" value="ALDH_F5_SSADH_GabD"/>
    <property type="match status" value="1"/>
</dbReference>
<dbReference type="GO" id="GO:0009450">
    <property type="term" value="P:gamma-aminobutyric acid catabolic process"/>
    <property type="evidence" value="ECO:0007669"/>
    <property type="project" value="InterPro"/>
</dbReference>
<dbReference type="STRING" id="582402.Hbal_2520"/>
<dbReference type="PROSITE" id="PS00687">
    <property type="entry name" value="ALDEHYDE_DEHYDR_GLU"/>
    <property type="match status" value="1"/>
</dbReference>
<dbReference type="Gene3D" id="3.40.605.10">
    <property type="entry name" value="Aldehyde Dehydrogenase, Chain A, domain 1"/>
    <property type="match status" value="1"/>
</dbReference>
<evidence type="ECO:0000256" key="4">
    <source>
        <dbReference type="RuleBase" id="RU003345"/>
    </source>
</evidence>
<gene>
    <name evidence="6" type="ordered locus">Hbal_2520</name>
</gene>
<evidence type="ECO:0000313" key="6">
    <source>
        <dbReference type="EMBL" id="ACT60195.1"/>
    </source>
</evidence>
<dbReference type="InterPro" id="IPR015590">
    <property type="entry name" value="Aldehyde_DH_dom"/>
</dbReference>
<dbReference type="eggNOG" id="COG1012">
    <property type="taxonomic scope" value="Bacteria"/>
</dbReference>
<dbReference type="EMBL" id="CP001678">
    <property type="protein sequence ID" value="ACT60195.1"/>
    <property type="molecule type" value="Genomic_DNA"/>
</dbReference>
<evidence type="ECO:0000313" key="7">
    <source>
        <dbReference type="Proteomes" id="UP000002745"/>
    </source>
</evidence>
<reference evidence="7" key="1">
    <citation type="journal article" date="2011" name="J. Bacteriol.">
        <title>Genome sequences of eight morphologically diverse alphaproteobacteria.</title>
        <authorList>
            <consortium name="US DOE Joint Genome Institute"/>
            <person name="Brown P.J."/>
            <person name="Kysela D.T."/>
            <person name="Buechlein A."/>
            <person name="Hemmerich C."/>
            <person name="Brun Y.V."/>
        </authorList>
    </citation>
    <scope>NUCLEOTIDE SEQUENCE [LARGE SCALE GENOMIC DNA]</scope>
    <source>
        <strain evidence="7">ATCC 49814 / DSM 5838 / IFAM 1418</strain>
    </source>
</reference>
<dbReference type="HOGENOM" id="CLU_005391_0_1_5"/>
<keyword evidence="7" id="KW-1185">Reference proteome</keyword>
<evidence type="ECO:0000256" key="3">
    <source>
        <dbReference type="PROSITE-ProRule" id="PRU10007"/>
    </source>
</evidence>
<dbReference type="RefSeq" id="WP_015828345.1">
    <property type="nucleotide sequence ID" value="NC_012982.1"/>
</dbReference>
<dbReference type="Pfam" id="PF00171">
    <property type="entry name" value="Aldedh"/>
    <property type="match status" value="1"/>
</dbReference>
<evidence type="ECO:0000256" key="2">
    <source>
        <dbReference type="ARBA" id="ARBA00023002"/>
    </source>
</evidence>
<dbReference type="PANTHER" id="PTHR43353">
    <property type="entry name" value="SUCCINATE-SEMIALDEHYDE DEHYDROGENASE, MITOCHONDRIAL"/>
    <property type="match status" value="1"/>
</dbReference>
<dbReference type="InterPro" id="IPR016163">
    <property type="entry name" value="Ald_DH_C"/>
</dbReference>